<dbReference type="Proteomes" id="UP001165120">
    <property type="component" value="Unassembled WGS sequence"/>
</dbReference>
<keyword evidence="7" id="KW-1185">Reference proteome</keyword>
<evidence type="ECO:0000256" key="2">
    <source>
        <dbReference type="ARBA" id="ARBA00022763"/>
    </source>
</evidence>
<dbReference type="GO" id="GO:0000077">
    <property type="term" value="P:DNA damage checkpoint signaling"/>
    <property type="evidence" value="ECO:0007669"/>
    <property type="project" value="InterPro"/>
</dbReference>
<dbReference type="AlphaFoldDB" id="A0A9W6SY14"/>
<evidence type="ECO:0000256" key="4">
    <source>
        <dbReference type="SAM" id="Coils"/>
    </source>
</evidence>
<feature type="region of interest" description="Disordered" evidence="5">
    <location>
        <begin position="236"/>
        <end position="301"/>
    </location>
</feature>
<comment type="caution">
    <text evidence="6">The sequence shown here is derived from an EMBL/GenBank/DDBJ whole genome shotgun (WGS) entry which is preliminary data.</text>
</comment>
<comment type="subcellular location">
    <subcellularLocation>
        <location evidence="1">Nucleus</location>
    </subcellularLocation>
</comment>
<dbReference type="GO" id="GO:0005634">
    <property type="term" value="C:nucleus"/>
    <property type="evidence" value="ECO:0007669"/>
    <property type="project" value="UniProtKB-SubCell"/>
</dbReference>
<protein>
    <submittedName>
        <fullName evidence="6">Unnamed protein product</fullName>
    </submittedName>
</protein>
<name>A0A9W6SY14_CANBO</name>
<dbReference type="InterPro" id="IPR018622">
    <property type="entry name" value="DNA_damage_chkpnt_Lcd1"/>
</dbReference>
<evidence type="ECO:0000256" key="5">
    <source>
        <dbReference type="SAM" id="MobiDB-lite"/>
    </source>
</evidence>
<feature type="compositionally biased region" description="Low complexity" evidence="5">
    <location>
        <begin position="117"/>
        <end position="137"/>
    </location>
</feature>
<feature type="region of interest" description="Disordered" evidence="5">
    <location>
        <begin position="103"/>
        <end position="137"/>
    </location>
</feature>
<feature type="region of interest" description="Disordered" evidence="5">
    <location>
        <begin position="25"/>
        <end position="46"/>
    </location>
</feature>
<keyword evidence="3" id="KW-0539">Nucleus</keyword>
<evidence type="ECO:0000313" key="7">
    <source>
        <dbReference type="Proteomes" id="UP001165120"/>
    </source>
</evidence>
<evidence type="ECO:0000313" key="6">
    <source>
        <dbReference type="EMBL" id="GME68582.1"/>
    </source>
</evidence>
<accession>A0A9W6SY14</accession>
<organism evidence="6 7">
    <name type="scientific">Candida boidinii</name>
    <name type="common">Yeast</name>
    <dbReference type="NCBI Taxonomy" id="5477"/>
    <lineage>
        <taxon>Eukaryota</taxon>
        <taxon>Fungi</taxon>
        <taxon>Dikarya</taxon>
        <taxon>Ascomycota</taxon>
        <taxon>Saccharomycotina</taxon>
        <taxon>Pichiomycetes</taxon>
        <taxon>Pichiales</taxon>
        <taxon>Pichiaceae</taxon>
        <taxon>Ogataea</taxon>
        <taxon>Ogataea/Candida clade</taxon>
    </lineage>
</organism>
<sequence length="977" mass="111860">MNDSDEESFSDFSDDSELDQILTKNTATPTSFNSSNRNITVTNEASKPIPLRTTTLSRVANASLKNGINSSYFESGNSAVANVYRSGTQLQNSQNNAISMVASPYASSTQKPSAVGNNNNNQQRQQTQIPTQQTQTQDDINTDVYTLKGENAILRAQLDQIKKINDDKIKQVRDHFNSLLREKSTKLENLSETLSKYKTDNEFLASENKSLPSKYIRPLKKRKINPNEIQEINQTLINKSESEDNDTSMKDTSSSTDYSKSKSRTTNTTPDSVPNSNSGSFPPYGPSLSYSSPSSNGSDKTRTQIALVNQSTIFQDEKNSFIESISVYVIPGFQYSTLDYLSNISSSISIDYKDFKINEKNESIKSKIIDYLINFGEQNRIDLLLSSFIDILVFYIENLFADKSLLPIPFLLSLVQFSLNYRIKALGESIIERITKMLGNLINSNFLHILKQDIRPFLLFKLDNSANAVSNEINDSLKQKKFTGGGNSNSNSNNSNNEVSMDLIETTIHNKILECSITVFSMDILEQISKTSFYFNEINDNKEFLKIFWINLPKDLIYYSLSIQTPIQFIFNSIEILINSINQFKFSFSNSKISNNGNHKNRNLNLIKEENDLLDNLINLININLNSNYDLRIYGLNRLIGSNLYSKLIESLIPDNNNSINWKPIPHPIDYYLNVIQGSDNGDHSNDGIGTKNNNKESLQLGYNIDFEDHQLNVKYRILQLFETFFAIRNVKNIKLEVLIHLISSMTEQLGKQQEIIMRSPRCHSISMRMKIIELIVKLTHYLINEQQINNLLPVSKLPHDTLREIVIIYLKISAISVKNETIEFINEQRQRGFRKFIIDENISDYVHDKFGVYESNDINEINLSNYLKSLELNKNEEVIEIDENEDVNDEKGVEEEDEEDEEFYDEFEDDLNDYHKEINNSEIFTSNGLEFNYQDETIDMAREILGQCITGDEADLLYYSMNYVSDNDIDAELIYR</sequence>
<feature type="coiled-coil region" evidence="4">
    <location>
        <begin position="180"/>
        <end position="207"/>
    </location>
</feature>
<feature type="compositionally biased region" description="Low complexity" evidence="5">
    <location>
        <begin position="278"/>
        <end position="298"/>
    </location>
</feature>
<reference evidence="6" key="1">
    <citation type="submission" date="2023-04" db="EMBL/GenBank/DDBJ databases">
        <title>Candida boidinii NBRC 10035.</title>
        <authorList>
            <person name="Ichikawa N."/>
            <person name="Sato H."/>
            <person name="Tonouchi N."/>
        </authorList>
    </citation>
    <scope>NUCLEOTIDE SEQUENCE</scope>
    <source>
        <strain evidence="6">NBRC 10035</strain>
    </source>
</reference>
<gene>
    <name evidence="6" type="ORF">Cboi02_000174200</name>
</gene>
<dbReference type="EMBL" id="BSXN01000446">
    <property type="protein sequence ID" value="GME68582.1"/>
    <property type="molecule type" value="Genomic_DNA"/>
</dbReference>
<proteinExistence type="predicted"/>
<feature type="compositionally biased region" description="Polar residues" evidence="5">
    <location>
        <begin position="267"/>
        <end position="277"/>
    </location>
</feature>
<feature type="compositionally biased region" description="Polar residues" evidence="5">
    <location>
        <begin position="105"/>
        <end position="116"/>
    </location>
</feature>
<evidence type="ECO:0000256" key="1">
    <source>
        <dbReference type="ARBA" id="ARBA00004123"/>
    </source>
</evidence>
<feature type="compositionally biased region" description="Polar residues" evidence="5">
    <location>
        <begin position="25"/>
        <end position="45"/>
    </location>
</feature>
<keyword evidence="2" id="KW-0227">DNA damage</keyword>
<evidence type="ECO:0000256" key="3">
    <source>
        <dbReference type="ARBA" id="ARBA00023242"/>
    </source>
</evidence>
<keyword evidence="4" id="KW-0175">Coiled coil</keyword>
<dbReference type="Pfam" id="PF09798">
    <property type="entry name" value="LCD1"/>
    <property type="match status" value="2"/>
</dbReference>